<accession>A0A392R2S7</accession>
<keyword evidence="2" id="KW-0695">RNA-directed DNA polymerase</keyword>
<organism evidence="2 3">
    <name type="scientific">Trifolium medium</name>
    <dbReference type="NCBI Taxonomy" id="97028"/>
    <lineage>
        <taxon>Eukaryota</taxon>
        <taxon>Viridiplantae</taxon>
        <taxon>Streptophyta</taxon>
        <taxon>Embryophyta</taxon>
        <taxon>Tracheophyta</taxon>
        <taxon>Spermatophyta</taxon>
        <taxon>Magnoliopsida</taxon>
        <taxon>eudicotyledons</taxon>
        <taxon>Gunneridae</taxon>
        <taxon>Pentapetalae</taxon>
        <taxon>rosids</taxon>
        <taxon>fabids</taxon>
        <taxon>Fabales</taxon>
        <taxon>Fabaceae</taxon>
        <taxon>Papilionoideae</taxon>
        <taxon>50 kb inversion clade</taxon>
        <taxon>NPAAA clade</taxon>
        <taxon>Hologalegina</taxon>
        <taxon>IRL clade</taxon>
        <taxon>Trifolieae</taxon>
        <taxon>Trifolium</taxon>
    </lineage>
</organism>
<evidence type="ECO:0000313" key="3">
    <source>
        <dbReference type="Proteomes" id="UP000265520"/>
    </source>
</evidence>
<dbReference type="AlphaFoldDB" id="A0A392R2S7"/>
<evidence type="ECO:0000259" key="1">
    <source>
        <dbReference type="PROSITE" id="PS50878"/>
    </source>
</evidence>
<keyword evidence="2" id="KW-0548">Nucleotidyltransferase</keyword>
<feature type="domain" description="Reverse transcriptase" evidence="1">
    <location>
        <begin position="1"/>
        <end position="101"/>
    </location>
</feature>
<evidence type="ECO:0000313" key="2">
    <source>
        <dbReference type="EMBL" id="MCI30863.1"/>
    </source>
</evidence>
<dbReference type="PROSITE" id="PS50878">
    <property type="entry name" value="RT_POL"/>
    <property type="match status" value="1"/>
</dbReference>
<sequence length="157" mass="17294">MEAMVAQNLFTGYRIGDVDSISVSHLQFADDTLLLGVKSWANVRALRAVLVLFETMSGLKVNFHKSMLVGVNISDSWLGEAASALCCKVGKIPFLYLGLPIGGDPRRLCFWEPVLARIKNRLSGWNSRFLSFGGRLVLLKSVLTSLPVYALSFFKAP</sequence>
<dbReference type="GO" id="GO:0003964">
    <property type="term" value="F:RNA-directed DNA polymerase activity"/>
    <property type="evidence" value="ECO:0007669"/>
    <property type="project" value="UniProtKB-KW"/>
</dbReference>
<dbReference type="PANTHER" id="PTHR33116">
    <property type="entry name" value="REVERSE TRANSCRIPTASE ZINC-BINDING DOMAIN-CONTAINING PROTEIN-RELATED-RELATED"/>
    <property type="match status" value="1"/>
</dbReference>
<reference evidence="2 3" key="1">
    <citation type="journal article" date="2018" name="Front. Plant Sci.">
        <title>Red Clover (Trifolium pratense) and Zigzag Clover (T. medium) - A Picture of Genomic Similarities and Differences.</title>
        <authorList>
            <person name="Dluhosova J."/>
            <person name="Istvanek J."/>
            <person name="Nedelnik J."/>
            <person name="Repkova J."/>
        </authorList>
    </citation>
    <scope>NUCLEOTIDE SEQUENCE [LARGE SCALE GENOMIC DNA]</scope>
    <source>
        <strain evidence="3">cv. 10/8</strain>
        <tissue evidence="2">Leaf</tissue>
    </source>
</reference>
<dbReference type="Proteomes" id="UP000265520">
    <property type="component" value="Unassembled WGS sequence"/>
</dbReference>
<dbReference type="EMBL" id="LXQA010182762">
    <property type="protein sequence ID" value="MCI30863.1"/>
    <property type="molecule type" value="Genomic_DNA"/>
</dbReference>
<name>A0A392R2S7_9FABA</name>
<dbReference type="PANTHER" id="PTHR33116:SF78">
    <property type="entry name" value="OS12G0587133 PROTEIN"/>
    <property type="match status" value="1"/>
</dbReference>
<proteinExistence type="predicted"/>
<keyword evidence="2" id="KW-0808">Transferase</keyword>
<feature type="non-terminal residue" evidence="2">
    <location>
        <position position="157"/>
    </location>
</feature>
<dbReference type="InterPro" id="IPR000477">
    <property type="entry name" value="RT_dom"/>
</dbReference>
<protein>
    <submittedName>
        <fullName evidence="2">RNA-directed DNA polymerase (Reverse transcriptase)</fullName>
    </submittedName>
</protein>
<keyword evidence="3" id="KW-1185">Reference proteome</keyword>
<comment type="caution">
    <text evidence="2">The sequence shown here is derived from an EMBL/GenBank/DDBJ whole genome shotgun (WGS) entry which is preliminary data.</text>
</comment>